<accession>L8AXB1</accession>
<dbReference type="EMBL" id="AB764346">
    <property type="protein sequence ID" value="BAM75394.1"/>
    <property type="molecule type" value="Genomic_DNA"/>
</dbReference>
<dbReference type="InterPro" id="IPR044696">
    <property type="entry name" value="WIP1/2/3"/>
</dbReference>
<reference evidence="2" key="1">
    <citation type="journal article" date="2013" name="Biol. J. Linn. Soc. Lond.">
        <title>A multilocus sequencing approach reveals the cryptic phylogeographical history of Phyllodoce nipponica Makino (Ericaceae).</title>
        <authorList>
            <person name="Ikeda H."/>
            <person name="Setoguchi H."/>
        </authorList>
    </citation>
    <scope>NUCLEOTIDE SEQUENCE</scope>
    <source>
        <strain evidence="2">Ohm1</strain>
    </source>
</reference>
<evidence type="ECO:0000256" key="1">
    <source>
        <dbReference type="SAM" id="MobiDB-lite"/>
    </source>
</evidence>
<feature type="region of interest" description="Disordered" evidence="1">
    <location>
        <begin position="1"/>
        <end position="52"/>
    </location>
</feature>
<feature type="non-terminal residue" evidence="2">
    <location>
        <position position="1"/>
    </location>
</feature>
<evidence type="ECO:0000313" key="2">
    <source>
        <dbReference type="EMBL" id="BAM75394.1"/>
    </source>
</evidence>
<dbReference type="AlphaFoldDB" id="L8AXB1"/>
<dbReference type="PANTHER" id="PTHR34562">
    <property type="entry name" value="WPP DOMAIN-INTERACTING PROTEIN 2"/>
    <property type="match status" value="1"/>
</dbReference>
<name>L8AXB1_PHYNP</name>
<dbReference type="PANTHER" id="PTHR34562:SF8">
    <property type="entry name" value="WPP DOMAIN-INTERACTING PROTEIN 1"/>
    <property type="match status" value="1"/>
</dbReference>
<proteinExistence type="predicted"/>
<sequence length="52" mass="5752">SKSSTAASVPKNRMRTLGGKNLVKSVQQSQPAESRINTSKKHRGERVKTEKE</sequence>
<protein>
    <submittedName>
        <fullName evidence="2">WPP domain-interacting protein 2</fullName>
    </submittedName>
</protein>
<gene>
    <name evidence="2" type="primary">WIP2</name>
</gene>
<feature type="compositionally biased region" description="Polar residues" evidence="1">
    <location>
        <begin position="24"/>
        <end position="37"/>
    </location>
</feature>
<feature type="non-terminal residue" evidence="2">
    <location>
        <position position="52"/>
    </location>
</feature>
<organism evidence="2">
    <name type="scientific">Phyllodoce nipponica</name>
    <name type="common">Heath</name>
    <dbReference type="NCBI Taxonomy" id="49156"/>
    <lineage>
        <taxon>Eukaryota</taxon>
        <taxon>Viridiplantae</taxon>
        <taxon>Streptophyta</taxon>
        <taxon>Embryophyta</taxon>
        <taxon>Tracheophyta</taxon>
        <taxon>Spermatophyta</taxon>
        <taxon>Magnoliopsida</taxon>
        <taxon>eudicotyledons</taxon>
        <taxon>Gunneridae</taxon>
        <taxon>Pentapetalae</taxon>
        <taxon>asterids</taxon>
        <taxon>Ericales</taxon>
        <taxon>Ericaceae</taxon>
        <taxon>Ericoideae</taxon>
        <taxon>Phyllodoceae</taxon>
        <taxon>Phyllodoce</taxon>
    </lineage>
</organism>